<sequence length="122" mass="13574">MNSSSIRGIKLRLNLAASKIQFRPDLYADTPGYDDEPTFFNENGDEATSSGGDDEEPEELQSMFDAKSKYNYSTASTELPIEELQEVCSAAMDLVTQRFENFVQLCAAHYKALNAVFGRDNA</sequence>
<name>A0A7J6U5J0_PEROL</name>
<evidence type="ECO:0000313" key="2">
    <source>
        <dbReference type="EMBL" id="KAF4752635.1"/>
    </source>
</evidence>
<evidence type="ECO:0000313" key="3">
    <source>
        <dbReference type="Proteomes" id="UP000574390"/>
    </source>
</evidence>
<reference evidence="2 3" key="1">
    <citation type="submission" date="2020-04" db="EMBL/GenBank/DDBJ databases">
        <title>Perkinsus olseni comparative genomics.</title>
        <authorList>
            <person name="Bogema D.R."/>
        </authorList>
    </citation>
    <scope>NUCLEOTIDE SEQUENCE [LARGE SCALE GENOMIC DNA]</scope>
    <source>
        <strain evidence="2">ATCC PRA-205</strain>
    </source>
</reference>
<organism evidence="2 3">
    <name type="scientific">Perkinsus olseni</name>
    <name type="common">Perkinsus atlanticus</name>
    <dbReference type="NCBI Taxonomy" id="32597"/>
    <lineage>
        <taxon>Eukaryota</taxon>
        <taxon>Sar</taxon>
        <taxon>Alveolata</taxon>
        <taxon>Perkinsozoa</taxon>
        <taxon>Perkinsea</taxon>
        <taxon>Perkinsida</taxon>
        <taxon>Perkinsidae</taxon>
        <taxon>Perkinsus</taxon>
    </lineage>
</organism>
<gene>
    <name evidence="2" type="ORF">FOZ62_024227</name>
</gene>
<comment type="caution">
    <text evidence="2">The sequence shown here is derived from an EMBL/GenBank/DDBJ whole genome shotgun (WGS) entry which is preliminary data.</text>
</comment>
<feature type="region of interest" description="Disordered" evidence="1">
    <location>
        <begin position="31"/>
        <end position="59"/>
    </location>
</feature>
<dbReference type="Proteomes" id="UP000574390">
    <property type="component" value="Unassembled WGS sequence"/>
</dbReference>
<proteinExistence type="predicted"/>
<protein>
    <submittedName>
        <fullName evidence="2">Uncharacterized protein</fullName>
    </submittedName>
</protein>
<accession>A0A7J6U5J0</accession>
<dbReference type="AlphaFoldDB" id="A0A7J6U5J0"/>
<evidence type="ECO:0000256" key="1">
    <source>
        <dbReference type="SAM" id="MobiDB-lite"/>
    </source>
</evidence>
<dbReference type="EMBL" id="JABANM010002387">
    <property type="protein sequence ID" value="KAF4752635.1"/>
    <property type="molecule type" value="Genomic_DNA"/>
</dbReference>